<dbReference type="EMBL" id="JAOSHN010000002">
    <property type="protein sequence ID" value="MCU7377837.1"/>
    <property type="molecule type" value="Genomic_DNA"/>
</dbReference>
<evidence type="ECO:0000313" key="2">
    <source>
        <dbReference type="Proteomes" id="UP001065549"/>
    </source>
</evidence>
<dbReference type="SUPFAM" id="SSF53335">
    <property type="entry name" value="S-adenosyl-L-methionine-dependent methyltransferases"/>
    <property type="match status" value="1"/>
</dbReference>
<dbReference type="Proteomes" id="UP001065549">
    <property type="component" value="Unassembled WGS sequence"/>
</dbReference>
<protein>
    <submittedName>
        <fullName evidence="1">Class I SAM-dependent methyltransferase</fullName>
    </submittedName>
</protein>
<dbReference type="InterPro" id="IPR029063">
    <property type="entry name" value="SAM-dependent_MTases_sf"/>
</dbReference>
<evidence type="ECO:0000313" key="1">
    <source>
        <dbReference type="EMBL" id="MCU7377837.1"/>
    </source>
</evidence>
<dbReference type="RefSeq" id="WP_148395071.1">
    <property type="nucleotide sequence ID" value="NZ_JAOSHN010000002.1"/>
</dbReference>
<keyword evidence="1" id="KW-0489">Methyltransferase</keyword>
<dbReference type="Gene3D" id="3.40.50.150">
    <property type="entry name" value="Vaccinia Virus protein VP39"/>
    <property type="match status" value="1"/>
</dbReference>
<accession>A0A9J6QPQ5</accession>
<dbReference type="AlphaFoldDB" id="A0A9J6QPQ5"/>
<proteinExistence type="predicted"/>
<reference evidence="1" key="1">
    <citation type="submission" date="2022-09" db="EMBL/GenBank/DDBJ databases">
        <title>Culturomic study of gut microbiota in children with autism spectrum disorder.</title>
        <authorList>
            <person name="Efimov B.A."/>
            <person name="Chaplin A.V."/>
            <person name="Sokolova S.R."/>
            <person name="Pikina A.P."/>
            <person name="Korzhanova M."/>
            <person name="Belova V."/>
            <person name="Korostin D."/>
        </authorList>
    </citation>
    <scope>NUCLEOTIDE SEQUENCE</scope>
    <source>
        <strain evidence="1">ASD5510</strain>
    </source>
</reference>
<gene>
    <name evidence="1" type="ORF">OBO34_05645</name>
</gene>
<dbReference type="InterPro" id="IPR006901">
    <property type="entry name" value="TrmK"/>
</dbReference>
<dbReference type="PIRSF" id="PIRSF018637">
    <property type="entry name" value="TrmK"/>
    <property type="match status" value="1"/>
</dbReference>
<sequence>MIRLTDRLQILADQIEKNETMADIGTDHGFLPIYLWENGISPNVIMADVSAGSLDKARCNAAALYPDMTFDLRLGDGIQVLEKGEVDAVVLAGMGGILMTEILSKDLDKSKSFGKLVFQPRSGQGRLRWWLVNNGFFIIRENLVREGKYICEIITAVPEAGSLGNHSPISRAMEGCGPEAIEYEVPPWISSAGELAEAFIKNKRSIERNILKGLKKSISIDEEKVLFTENRILYLESLLGGV</sequence>
<keyword evidence="2" id="KW-1185">Reference proteome</keyword>
<keyword evidence="1" id="KW-0808">Transferase</keyword>
<name>A0A9J6QPQ5_9FIRM</name>
<dbReference type="GO" id="GO:0032259">
    <property type="term" value="P:methylation"/>
    <property type="evidence" value="ECO:0007669"/>
    <property type="project" value="UniProtKB-KW"/>
</dbReference>
<comment type="caution">
    <text evidence="1">The sequence shown here is derived from an EMBL/GenBank/DDBJ whole genome shotgun (WGS) entry which is preliminary data.</text>
</comment>
<dbReference type="PANTHER" id="PTHR38451">
    <property type="entry name" value="TRNA (ADENINE(22)-N(1))-METHYLTRANSFERASE"/>
    <property type="match status" value="1"/>
</dbReference>
<organism evidence="1 2">
    <name type="scientific">Hominibacterium faecale</name>
    <dbReference type="NCBI Taxonomy" id="2839743"/>
    <lineage>
        <taxon>Bacteria</taxon>
        <taxon>Bacillati</taxon>
        <taxon>Bacillota</taxon>
        <taxon>Clostridia</taxon>
        <taxon>Peptostreptococcales</taxon>
        <taxon>Anaerovoracaceae</taxon>
        <taxon>Hominibacterium</taxon>
    </lineage>
</organism>
<dbReference type="Pfam" id="PF12847">
    <property type="entry name" value="Methyltransf_18"/>
    <property type="match status" value="1"/>
</dbReference>
<dbReference type="PANTHER" id="PTHR38451:SF1">
    <property type="entry name" value="TRNA (ADENINE(22)-N(1))-METHYLTRANSFERASE"/>
    <property type="match status" value="1"/>
</dbReference>
<dbReference type="GO" id="GO:0160105">
    <property type="term" value="F:tRNA (adenine(22)-N1)-methyltransferase activity"/>
    <property type="evidence" value="ECO:0007669"/>
    <property type="project" value="InterPro"/>
</dbReference>